<keyword evidence="2" id="KW-1185">Reference proteome</keyword>
<sequence>MNDKADYKGRCGNCGSDKVEIVEFTILSPTLREIQKYCYSCGSTLLGYQVLIPPENEEEQWIKQTNN</sequence>
<dbReference type="Proteomes" id="UP000008206">
    <property type="component" value="Chromosome"/>
</dbReference>
<dbReference type="STRING" id="497965.Cyan7822_2959"/>
<accession>E0U8Q2</accession>
<dbReference type="EMBL" id="CP002198">
    <property type="protein sequence ID" value="ADN14916.1"/>
    <property type="molecule type" value="Genomic_DNA"/>
</dbReference>
<name>E0U8Q2_GLOV7</name>
<dbReference type="HOGENOM" id="CLU_2805275_0_0_3"/>
<reference evidence="2" key="1">
    <citation type="journal article" date="2011" name="MBio">
        <title>Novel metabolic attributes of the genus Cyanothece, comprising a group of unicellular nitrogen-fixing Cyanobacteria.</title>
        <authorList>
            <person name="Bandyopadhyay A."/>
            <person name="Elvitigala T."/>
            <person name="Welsh E."/>
            <person name="Stockel J."/>
            <person name="Liberton M."/>
            <person name="Min H."/>
            <person name="Sherman L.A."/>
            <person name="Pakrasi H.B."/>
        </authorList>
    </citation>
    <scope>NUCLEOTIDE SEQUENCE [LARGE SCALE GENOMIC DNA]</scope>
    <source>
        <strain evidence="2">PCC 7822</strain>
    </source>
</reference>
<evidence type="ECO:0000313" key="2">
    <source>
        <dbReference type="Proteomes" id="UP000008206"/>
    </source>
</evidence>
<dbReference type="RefSeq" id="WP_013323009.1">
    <property type="nucleotide sequence ID" value="NC_014501.1"/>
</dbReference>
<organism evidence="1 2">
    <name type="scientific">Gloeothece verrucosa (strain PCC 7822)</name>
    <name type="common">Cyanothece sp. (strain PCC 7822)</name>
    <dbReference type="NCBI Taxonomy" id="497965"/>
    <lineage>
        <taxon>Bacteria</taxon>
        <taxon>Bacillati</taxon>
        <taxon>Cyanobacteriota</taxon>
        <taxon>Cyanophyceae</taxon>
        <taxon>Oscillatoriophycideae</taxon>
        <taxon>Chroococcales</taxon>
        <taxon>Aphanothecaceae</taxon>
        <taxon>Gloeothece</taxon>
        <taxon>Gloeothece verrucosa</taxon>
    </lineage>
</organism>
<protein>
    <submittedName>
        <fullName evidence="1">Uncharacterized protein</fullName>
    </submittedName>
</protein>
<evidence type="ECO:0000313" key="1">
    <source>
        <dbReference type="EMBL" id="ADN14916.1"/>
    </source>
</evidence>
<dbReference type="KEGG" id="cyj:Cyan7822_2959"/>
<gene>
    <name evidence="1" type="ordered locus">Cyan7822_2959</name>
</gene>
<dbReference type="AlphaFoldDB" id="E0U8Q2"/>
<proteinExistence type="predicted"/>